<dbReference type="RefSeq" id="WP_210509356.1">
    <property type="nucleotide sequence ID" value="NZ_JAFIDN010000001.1"/>
</dbReference>
<evidence type="ECO:0000256" key="1">
    <source>
        <dbReference type="SAM" id="SignalP"/>
    </source>
</evidence>
<accession>A0A8J7US22</accession>
<dbReference type="Proteomes" id="UP000673975">
    <property type="component" value="Unassembled WGS sequence"/>
</dbReference>
<keyword evidence="3" id="KW-1185">Reference proteome</keyword>
<feature type="signal peptide" evidence="1">
    <location>
        <begin position="1"/>
        <end position="21"/>
    </location>
</feature>
<gene>
    <name evidence="2" type="ORF">NATSA_00445</name>
</gene>
<name>A0A8J7US22_9BACT</name>
<reference evidence="2" key="1">
    <citation type="submission" date="2021-02" db="EMBL/GenBank/DDBJ databases">
        <title>Natronogracilivirga saccharolytica gen. nov. sp. nov. a new anaerobic, haloalkiliphilic carbohydrate-fermenting bacterium from soda lake and proposing of Cyclonatronumiaceae fam. nov. in the phylum Balneolaeota.</title>
        <authorList>
            <person name="Zhilina T.N."/>
            <person name="Sorokin D.Y."/>
            <person name="Zavarzina D.G."/>
            <person name="Toshchakov S.V."/>
            <person name="Kublanov I.V."/>
        </authorList>
    </citation>
    <scope>NUCLEOTIDE SEQUENCE</scope>
    <source>
        <strain evidence="2">Z-1702</strain>
    </source>
</reference>
<evidence type="ECO:0000313" key="2">
    <source>
        <dbReference type="EMBL" id="MBP3191121.1"/>
    </source>
</evidence>
<dbReference type="AlphaFoldDB" id="A0A8J7US22"/>
<keyword evidence="1" id="KW-0732">Signal</keyword>
<proteinExistence type="predicted"/>
<dbReference type="InterPro" id="IPR025514">
    <property type="entry name" value="DUF4402"/>
</dbReference>
<comment type="caution">
    <text evidence="2">The sequence shown here is derived from an EMBL/GenBank/DDBJ whole genome shotgun (WGS) entry which is preliminary data.</text>
</comment>
<organism evidence="2 3">
    <name type="scientific">Natronogracilivirga saccharolytica</name>
    <dbReference type="NCBI Taxonomy" id="2812953"/>
    <lineage>
        <taxon>Bacteria</taxon>
        <taxon>Pseudomonadati</taxon>
        <taxon>Balneolota</taxon>
        <taxon>Balneolia</taxon>
        <taxon>Balneolales</taxon>
        <taxon>Cyclonatronaceae</taxon>
        <taxon>Natronogracilivirga</taxon>
    </lineage>
</organism>
<feature type="chain" id="PRO_5035273558" evidence="1">
    <location>
        <begin position="22"/>
        <end position="173"/>
    </location>
</feature>
<sequence>MKSGILTIMLLFAVTVANVHAQETADIEATANVVSAFSVFGVDNLEFGTVTAGTSTSIEPSDNQAGRFVIDTGDENVTFTFTLPTELVGISGVALDAGATMPISFGANDGIYNTENDPATGDMFSPVDGVTTPVSGGAEQQLNVFLGGTVDPPSNQESGSYSGEIVITVEQDV</sequence>
<dbReference type="EMBL" id="JAFIDN010000001">
    <property type="protein sequence ID" value="MBP3191121.1"/>
    <property type="molecule type" value="Genomic_DNA"/>
</dbReference>
<dbReference type="Pfam" id="PF14352">
    <property type="entry name" value="DUF4402"/>
    <property type="match status" value="1"/>
</dbReference>
<evidence type="ECO:0000313" key="3">
    <source>
        <dbReference type="Proteomes" id="UP000673975"/>
    </source>
</evidence>
<protein>
    <submittedName>
        <fullName evidence="2">DUF4402 domain-containing protein</fullName>
    </submittedName>
</protein>